<protein>
    <submittedName>
        <fullName evidence="1">Uncharacterized protein</fullName>
    </submittedName>
</protein>
<dbReference type="RefSeq" id="XP_034012222.1">
    <property type="nucleotide sequence ID" value="XM_034155640.1"/>
</dbReference>
<name>A0A642USI7_DIURU</name>
<dbReference type="VEuPathDB" id="FungiDB:DIURU_002934"/>
<reference evidence="1 2" key="1">
    <citation type="submission" date="2019-07" db="EMBL/GenBank/DDBJ databases">
        <title>Genome assembly of two rare yeast pathogens: Diutina rugosa and Trichomonascus ciferrii.</title>
        <authorList>
            <person name="Mixao V."/>
            <person name="Saus E."/>
            <person name="Hansen A."/>
            <person name="Lass-Flor C."/>
            <person name="Gabaldon T."/>
        </authorList>
    </citation>
    <scope>NUCLEOTIDE SEQUENCE [LARGE SCALE GENOMIC DNA]</scope>
    <source>
        <strain evidence="1 2">CBS 613</strain>
    </source>
</reference>
<sequence length="488" mass="55813">MQSVSLTDGDIRGLSLLLSMMSTGLMFAKLSSMPELSAISSHLFDAISFKPHGDIIDDWMSMSRQLYQRSVRYASLDDITFLIEWYLVVSTFCDHHLDIVKHYLEFNTVLMYGALNRDFIAAISDNEHIGDANSPVVNRINHYWIQLKLCEIDCSFFVDKGSLLQGAQYAHGNIPSFEFMERLYGGAGFPELPVDEVKTSLFVWGKYYSRKLEIRDLHEFIVSYLSLYADMAQFTQEAVASWPQDAAAQWTAAVRASSAYFLCVRWLTFVRLEQGYFPSLRFAIYTMAMVCQFNPVLRLMDEHPDFLAHSLPEANVHHFRWVYVLFIYSSVFLAVLASFRQRTGALSPSRVYDTVRAKFDRVWRQFHSLEALRSVPKYADCLEISQLWAQLGALASSRDLIAALQRALGADRSSRAVNYFFGSEHNLGAYVDTLWELMDDMCRATEPLTVVRGIVVNDDMLETYGSRLEGFQFDKDDVIEFIDAHSTT</sequence>
<dbReference type="EMBL" id="SWFT01000092">
    <property type="protein sequence ID" value="KAA8902140.1"/>
    <property type="molecule type" value="Genomic_DNA"/>
</dbReference>
<dbReference type="OrthoDB" id="1747771at2759"/>
<proteinExistence type="predicted"/>
<dbReference type="AlphaFoldDB" id="A0A642USI7"/>
<accession>A0A642USI7</accession>
<dbReference type="Proteomes" id="UP000449547">
    <property type="component" value="Unassembled WGS sequence"/>
</dbReference>
<evidence type="ECO:0000313" key="1">
    <source>
        <dbReference type="EMBL" id="KAA8902140.1"/>
    </source>
</evidence>
<evidence type="ECO:0000313" key="2">
    <source>
        <dbReference type="Proteomes" id="UP000449547"/>
    </source>
</evidence>
<gene>
    <name evidence="1" type="ORF">DIURU_002934</name>
</gene>
<organism evidence="1 2">
    <name type="scientific">Diutina rugosa</name>
    <name type="common">Yeast</name>
    <name type="synonym">Candida rugosa</name>
    <dbReference type="NCBI Taxonomy" id="5481"/>
    <lineage>
        <taxon>Eukaryota</taxon>
        <taxon>Fungi</taxon>
        <taxon>Dikarya</taxon>
        <taxon>Ascomycota</taxon>
        <taxon>Saccharomycotina</taxon>
        <taxon>Pichiomycetes</taxon>
        <taxon>Debaryomycetaceae</taxon>
        <taxon>Diutina</taxon>
    </lineage>
</organism>
<keyword evidence="2" id="KW-1185">Reference proteome</keyword>
<comment type="caution">
    <text evidence="1">The sequence shown here is derived from an EMBL/GenBank/DDBJ whole genome shotgun (WGS) entry which is preliminary data.</text>
</comment>
<dbReference type="GeneID" id="54781585"/>